<dbReference type="Gene3D" id="1.10.10.10">
    <property type="entry name" value="Winged helix-like DNA-binding domain superfamily/Winged helix DNA-binding domain"/>
    <property type="match status" value="1"/>
</dbReference>
<gene>
    <name evidence="6" type="ORF">HNR61_005878</name>
</gene>
<feature type="compositionally biased region" description="Basic and acidic residues" evidence="4">
    <location>
        <begin position="157"/>
        <end position="174"/>
    </location>
</feature>
<keyword evidence="7" id="KW-1185">Reference proteome</keyword>
<dbReference type="SUPFAM" id="SSF46785">
    <property type="entry name" value="Winged helix' DNA-binding domain"/>
    <property type="match status" value="1"/>
</dbReference>
<dbReference type="AlphaFoldDB" id="A0A7W3QP31"/>
<feature type="region of interest" description="Disordered" evidence="4">
    <location>
        <begin position="139"/>
        <end position="174"/>
    </location>
</feature>
<evidence type="ECO:0000256" key="4">
    <source>
        <dbReference type="SAM" id="MobiDB-lite"/>
    </source>
</evidence>
<proteinExistence type="predicted"/>
<keyword evidence="1" id="KW-0805">Transcription regulation</keyword>
<dbReference type="InterPro" id="IPR002577">
    <property type="entry name" value="HTH_HxlR"/>
</dbReference>
<dbReference type="Proteomes" id="UP000572680">
    <property type="component" value="Unassembled WGS sequence"/>
</dbReference>
<name>A0A7W3QP31_ACTNM</name>
<keyword evidence="2 6" id="KW-0238">DNA-binding</keyword>
<evidence type="ECO:0000313" key="6">
    <source>
        <dbReference type="EMBL" id="MBA8954224.1"/>
    </source>
</evidence>
<keyword evidence="3" id="KW-0804">Transcription</keyword>
<accession>A0A7W3QP31</accession>
<comment type="caution">
    <text evidence="6">The sequence shown here is derived from an EMBL/GenBank/DDBJ whole genome shotgun (WGS) entry which is preliminary data.</text>
</comment>
<organism evidence="6 7">
    <name type="scientific">Actinomadura namibiensis</name>
    <dbReference type="NCBI Taxonomy" id="182080"/>
    <lineage>
        <taxon>Bacteria</taxon>
        <taxon>Bacillati</taxon>
        <taxon>Actinomycetota</taxon>
        <taxon>Actinomycetes</taxon>
        <taxon>Streptosporangiales</taxon>
        <taxon>Thermomonosporaceae</taxon>
        <taxon>Actinomadura</taxon>
    </lineage>
</organism>
<dbReference type="GO" id="GO:0003677">
    <property type="term" value="F:DNA binding"/>
    <property type="evidence" value="ECO:0007669"/>
    <property type="project" value="UniProtKB-KW"/>
</dbReference>
<sequence>MKRTSFSHWPCSIARTMDLLGDWWTPLVLREAYYGVRRFDEFQKGLGIARNTLSDRLRRLTEAGMLERRRYETQPVRHEYVLTESGRDFYGVVAAMSRWGDRWLSGEDGPPVLFHHRPCGHDAAAEVVCSHCRAPLRVEDVAPRPGPGYPDGLLSRPDVRDRFGLDAPPDDRTA</sequence>
<reference evidence="6 7" key="1">
    <citation type="submission" date="2020-08" db="EMBL/GenBank/DDBJ databases">
        <title>Genomic Encyclopedia of Type Strains, Phase IV (KMG-IV): sequencing the most valuable type-strain genomes for metagenomic binning, comparative biology and taxonomic classification.</title>
        <authorList>
            <person name="Goeker M."/>
        </authorList>
    </citation>
    <scope>NUCLEOTIDE SEQUENCE [LARGE SCALE GENOMIC DNA]</scope>
    <source>
        <strain evidence="6 7">DSM 44197</strain>
    </source>
</reference>
<dbReference type="Pfam" id="PF01638">
    <property type="entry name" value="HxlR"/>
    <property type="match status" value="1"/>
</dbReference>
<dbReference type="PROSITE" id="PS51118">
    <property type="entry name" value="HTH_HXLR"/>
    <property type="match status" value="1"/>
</dbReference>
<dbReference type="PANTHER" id="PTHR33204:SF18">
    <property type="entry name" value="TRANSCRIPTIONAL REGULATORY PROTEIN"/>
    <property type="match status" value="1"/>
</dbReference>
<dbReference type="RefSeq" id="WP_182846319.1">
    <property type="nucleotide sequence ID" value="NZ_BAAALP010000062.1"/>
</dbReference>
<evidence type="ECO:0000256" key="3">
    <source>
        <dbReference type="ARBA" id="ARBA00023163"/>
    </source>
</evidence>
<evidence type="ECO:0000313" key="7">
    <source>
        <dbReference type="Proteomes" id="UP000572680"/>
    </source>
</evidence>
<dbReference type="InterPro" id="IPR036388">
    <property type="entry name" value="WH-like_DNA-bd_sf"/>
</dbReference>
<dbReference type="EMBL" id="JACJIA010000008">
    <property type="protein sequence ID" value="MBA8954224.1"/>
    <property type="molecule type" value="Genomic_DNA"/>
</dbReference>
<evidence type="ECO:0000256" key="1">
    <source>
        <dbReference type="ARBA" id="ARBA00023015"/>
    </source>
</evidence>
<evidence type="ECO:0000256" key="2">
    <source>
        <dbReference type="ARBA" id="ARBA00023125"/>
    </source>
</evidence>
<dbReference type="InterPro" id="IPR036390">
    <property type="entry name" value="WH_DNA-bd_sf"/>
</dbReference>
<protein>
    <submittedName>
        <fullName evidence="6">DNA-binding HxlR family transcriptional regulator</fullName>
    </submittedName>
</protein>
<feature type="domain" description="HTH hxlR-type" evidence="5">
    <location>
        <begin position="11"/>
        <end position="108"/>
    </location>
</feature>
<dbReference type="PANTHER" id="PTHR33204">
    <property type="entry name" value="TRANSCRIPTIONAL REGULATOR, MARR FAMILY"/>
    <property type="match status" value="1"/>
</dbReference>
<evidence type="ECO:0000259" key="5">
    <source>
        <dbReference type="PROSITE" id="PS51118"/>
    </source>
</evidence>